<keyword evidence="7" id="KW-0732">Signal</keyword>
<evidence type="ECO:0000256" key="1">
    <source>
        <dbReference type="ARBA" id="ARBA00004141"/>
    </source>
</evidence>
<feature type="transmembrane region" description="Helical" evidence="6">
    <location>
        <begin position="602"/>
        <end position="622"/>
    </location>
</feature>
<dbReference type="PANTHER" id="PTHR31632:SF2">
    <property type="entry name" value="PLASMA MEMBRANE IRON PERMEASE"/>
    <property type="match status" value="1"/>
</dbReference>
<dbReference type="InterPro" id="IPR004923">
    <property type="entry name" value="FTR1/Fip1/EfeU"/>
</dbReference>
<evidence type="ECO:0000313" key="8">
    <source>
        <dbReference type="EMBL" id="RIH86767.1"/>
    </source>
</evidence>
<organism evidence="8 9">
    <name type="scientific">Calidithermus roseus</name>
    <dbReference type="NCBI Taxonomy" id="1644118"/>
    <lineage>
        <taxon>Bacteria</taxon>
        <taxon>Thermotogati</taxon>
        <taxon>Deinococcota</taxon>
        <taxon>Deinococci</taxon>
        <taxon>Thermales</taxon>
        <taxon>Thermaceae</taxon>
        <taxon>Calidithermus</taxon>
    </lineage>
</organism>
<dbReference type="GO" id="GO:0033573">
    <property type="term" value="C:high-affinity iron permease complex"/>
    <property type="evidence" value="ECO:0007669"/>
    <property type="project" value="InterPro"/>
</dbReference>
<reference evidence="8 9" key="1">
    <citation type="submission" date="2018-08" db="EMBL/GenBank/DDBJ databases">
        <title>Meiothermus roseus NBRC 110900 genome sequencing project.</title>
        <authorList>
            <person name="Da Costa M.S."/>
            <person name="Albuquerque L."/>
            <person name="Raposo P."/>
            <person name="Froufe H.J.C."/>
            <person name="Barroso C.S."/>
            <person name="Egas C."/>
        </authorList>
    </citation>
    <scope>NUCLEOTIDE SEQUENCE [LARGE SCALE GENOMIC DNA]</scope>
    <source>
        <strain evidence="8 9">NBRC 110900</strain>
    </source>
</reference>
<evidence type="ECO:0000256" key="3">
    <source>
        <dbReference type="ARBA" id="ARBA00022692"/>
    </source>
</evidence>
<evidence type="ECO:0000256" key="4">
    <source>
        <dbReference type="ARBA" id="ARBA00022989"/>
    </source>
</evidence>
<comment type="caution">
    <text evidence="8">The sequence shown here is derived from an EMBL/GenBank/DDBJ whole genome shotgun (WGS) entry which is preliminary data.</text>
</comment>
<feature type="signal peptide" evidence="7">
    <location>
        <begin position="1"/>
        <end position="20"/>
    </location>
</feature>
<name>A0A399EQ40_9DEIN</name>
<feature type="transmembrane region" description="Helical" evidence="6">
    <location>
        <begin position="530"/>
        <end position="552"/>
    </location>
</feature>
<dbReference type="OrthoDB" id="8215804at2"/>
<feature type="transmembrane region" description="Helical" evidence="6">
    <location>
        <begin position="492"/>
        <end position="518"/>
    </location>
</feature>
<protein>
    <submittedName>
        <fullName evidence="8">Ferrous iron permease EfeU</fullName>
    </submittedName>
</protein>
<keyword evidence="5 6" id="KW-0472">Membrane</keyword>
<dbReference type="AlphaFoldDB" id="A0A399EQ40"/>
<feature type="transmembrane region" description="Helical" evidence="6">
    <location>
        <begin position="564"/>
        <end position="582"/>
    </location>
</feature>
<feature type="transmembrane region" description="Helical" evidence="6">
    <location>
        <begin position="675"/>
        <end position="700"/>
    </location>
</feature>
<dbReference type="GO" id="GO:0015093">
    <property type="term" value="F:ferrous iron transmembrane transporter activity"/>
    <property type="evidence" value="ECO:0007669"/>
    <property type="project" value="TreeGrafter"/>
</dbReference>
<evidence type="ECO:0000313" key="9">
    <source>
        <dbReference type="Proteomes" id="UP000265341"/>
    </source>
</evidence>
<accession>A0A399EQ40</accession>
<proteinExistence type="inferred from homology"/>
<evidence type="ECO:0000256" key="7">
    <source>
        <dbReference type="SAM" id="SignalP"/>
    </source>
</evidence>
<dbReference type="RefSeq" id="WP_119277220.1">
    <property type="nucleotide sequence ID" value="NZ_QWLA01000026.1"/>
</dbReference>
<keyword evidence="9" id="KW-1185">Reference proteome</keyword>
<dbReference type="PANTHER" id="PTHR31632">
    <property type="entry name" value="IRON TRANSPORTER FTH1"/>
    <property type="match status" value="1"/>
</dbReference>
<evidence type="ECO:0000256" key="6">
    <source>
        <dbReference type="SAM" id="Phobius"/>
    </source>
</evidence>
<gene>
    <name evidence="8" type="primary">efeU</name>
    <name evidence="8" type="ORF">Mrose_01614</name>
</gene>
<evidence type="ECO:0000256" key="2">
    <source>
        <dbReference type="ARBA" id="ARBA00008333"/>
    </source>
</evidence>
<sequence>MRGSTLLIPLLCALASLALAQSPVKSHPQPGDAGTPAQSGEALRSALAEAQLELVFDPQQAQRLLQKAAVALDELERAGLEFDAQVLTRLQHLVRSGDEAAFARERAALWTGVLRQSYARLEAAVQQGNAPEAARWLELREYRSATRFDPPDADATEALRGLAEGRIQPSEALTAVRADLLDGYQSRLNEALRGLEVAQQAGWRVRGAEERALAQGYFEILAPAYRSQRGEAALQEARALLATGSPQQIRRALEGFRAAPLSPRERARRAGQLLRFVSLVPVEYARGVSGGEGHVNVTKDLEITEALTFLKSAASAWSDLEPLLTAHPNLPAIRRAFAELEGGLRAASQKSDPPTARWVGERSQALLKWLEATLPAGWRRVDPVGDLEVIRSQLRSAQNAVAAGRYDLAELARMDAYALLESGPEARLRVFNPQLALELEGLFWYGQDPKGLARLIRERAGAAQVAQTRQVLEARLREANQVLGREASPAAIGLNAAIIVFREGLEAVLIIAALLASFRRPENLHLRRPVWLGVGLAFLASALTWVLMWGAIQQFARYGERVEAVVSLIAIGVLLLIMNWFYHKVYWTDRLAGFHQQKQQAIRRTGLAAGLGLVAVGFESIYREGFETVLFLQSLVLQGSLLDVLWGTLVGGAVVVGLGLVIFQLQLRLPQKKMLIFTGLLVLFVLTVMVGQTAHVMQVVGWLSVTPTGWGLPYWLGTWLGIYPTLEGLLLQALAPTAVVGSYFAAESLKRRRLQPHIAP</sequence>
<feature type="chain" id="PRO_5017470621" evidence="7">
    <location>
        <begin position="21"/>
        <end position="760"/>
    </location>
</feature>
<evidence type="ECO:0000256" key="5">
    <source>
        <dbReference type="ARBA" id="ARBA00023136"/>
    </source>
</evidence>
<comment type="similarity">
    <text evidence="2">Belongs to the oxidase-dependent Fe transporter (OFeT) (TC 9.A.10.1) family.</text>
</comment>
<keyword evidence="3 6" id="KW-0812">Transmembrane</keyword>
<dbReference type="Proteomes" id="UP000265341">
    <property type="component" value="Unassembled WGS sequence"/>
</dbReference>
<dbReference type="EMBL" id="QWLA01000026">
    <property type="protein sequence ID" value="RIH86767.1"/>
    <property type="molecule type" value="Genomic_DNA"/>
</dbReference>
<feature type="transmembrane region" description="Helical" evidence="6">
    <location>
        <begin position="644"/>
        <end position="663"/>
    </location>
</feature>
<keyword evidence="4 6" id="KW-1133">Transmembrane helix</keyword>
<feature type="transmembrane region" description="Helical" evidence="6">
    <location>
        <begin position="720"/>
        <end position="746"/>
    </location>
</feature>
<dbReference type="Pfam" id="PF03239">
    <property type="entry name" value="FTR1"/>
    <property type="match status" value="1"/>
</dbReference>
<comment type="subcellular location">
    <subcellularLocation>
        <location evidence="1">Membrane</location>
        <topology evidence="1">Multi-pass membrane protein</topology>
    </subcellularLocation>
</comment>